<dbReference type="Proteomes" id="UP001303902">
    <property type="component" value="Chromosome"/>
</dbReference>
<evidence type="ECO:0000256" key="3">
    <source>
        <dbReference type="ARBA" id="ARBA00022692"/>
    </source>
</evidence>
<feature type="transmembrane region" description="Helical" evidence="6">
    <location>
        <begin position="218"/>
        <end position="243"/>
    </location>
</feature>
<keyword evidence="5 6" id="KW-0472">Membrane</keyword>
<feature type="transmembrane region" description="Helical" evidence="6">
    <location>
        <begin position="282"/>
        <end position="299"/>
    </location>
</feature>
<feature type="transmembrane region" description="Helical" evidence="6">
    <location>
        <begin position="372"/>
        <end position="392"/>
    </location>
</feature>
<evidence type="ECO:0000259" key="7">
    <source>
        <dbReference type="PROSITE" id="PS50850"/>
    </source>
</evidence>
<evidence type="ECO:0000313" key="9">
    <source>
        <dbReference type="Proteomes" id="UP001303902"/>
    </source>
</evidence>
<feature type="domain" description="Major facilitator superfamily (MFS) profile" evidence="7">
    <location>
        <begin position="9"/>
        <end position="396"/>
    </location>
</feature>
<feature type="transmembrane region" description="Helical" evidence="6">
    <location>
        <begin position="7"/>
        <end position="28"/>
    </location>
</feature>
<feature type="transmembrane region" description="Helical" evidence="6">
    <location>
        <begin position="305"/>
        <end position="327"/>
    </location>
</feature>
<dbReference type="EMBL" id="CP129118">
    <property type="protein sequence ID" value="WOV89003.1"/>
    <property type="molecule type" value="Genomic_DNA"/>
</dbReference>
<dbReference type="InterPro" id="IPR020846">
    <property type="entry name" value="MFS_dom"/>
</dbReference>
<protein>
    <submittedName>
        <fullName evidence="8">MFS transporter</fullName>
    </submittedName>
</protein>
<dbReference type="InterPro" id="IPR036259">
    <property type="entry name" value="MFS_trans_sf"/>
</dbReference>
<feature type="transmembrane region" description="Helical" evidence="6">
    <location>
        <begin position="249"/>
        <end position="270"/>
    </location>
</feature>
<dbReference type="InterPro" id="IPR011701">
    <property type="entry name" value="MFS"/>
</dbReference>
<evidence type="ECO:0000256" key="5">
    <source>
        <dbReference type="ARBA" id="ARBA00023136"/>
    </source>
</evidence>
<evidence type="ECO:0000256" key="1">
    <source>
        <dbReference type="ARBA" id="ARBA00004651"/>
    </source>
</evidence>
<keyword evidence="4 6" id="KW-1133">Transmembrane helix</keyword>
<feature type="transmembrane region" description="Helical" evidence="6">
    <location>
        <begin position="79"/>
        <end position="97"/>
    </location>
</feature>
<proteinExistence type="predicted"/>
<dbReference type="PROSITE" id="PS50850">
    <property type="entry name" value="MFS"/>
    <property type="match status" value="1"/>
</dbReference>
<keyword evidence="9" id="KW-1185">Reference proteome</keyword>
<dbReference type="SUPFAM" id="SSF103473">
    <property type="entry name" value="MFS general substrate transporter"/>
    <property type="match status" value="1"/>
</dbReference>
<comment type="subcellular location">
    <subcellularLocation>
        <location evidence="1">Cell membrane</location>
        <topology evidence="1">Multi-pass membrane protein</topology>
    </subcellularLocation>
</comment>
<feature type="transmembrane region" description="Helical" evidence="6">
    <location>
        <begin position="165"/>
        <end position="186"/>
    </location>
</feature>
<dbReference type="Gene3D" id="1.20.1250.20">
    <property type="entry name" value="MFS general substrate transporter like domains"/>
    <property type="match status" value="2"/>
</dbReference>
<dbReference type="RefSeq" id="WP_317970632.1">
    <property type="nucleotide sequence ID" value="NZ_CP129118.1"/>
</dbReference>
<dbReference type="PANTHER" id="PTHR23523:SF2">
    <property type="entry name" value="2-NITROIMIDAZOLE TRANSPORTER"/>
    <property type="match status" value="1"/>
</dbReference>
<evidence type="ECO:0000256" key="6">
    <source>
        <dbReference type="SAM" id="Phobius"/>
    </source>
</evidence>
<organism evidence="8 9">
    <name type="scientific">Sporosarcina oncorhynchi</name>
    <dbReference type="NCBI Taxonomy" id="3056444"/>
    <lineage>
        <taxon>Bacteria</taxon>
        <taxon>Bacillati</taxon>
        <taxon>Bacillota</taxon>
        <taxon>Bacilli</taxon>
        <taxon>Bacillales</taxon>
        <taxon>Caryophanaceae</taxon>
        <taxon>Sporosarcina</taxon>
    </lineage>
</organism>
<keyword evidence="2" id="KW-0813">Transport</keyword>
<feature type="transmembrane region" description="Helical" evidence="6">
    <location>
        <begin position="48"/>
        <end position="67"/>
    </location>
</feature>
<accession>A0ABZ0L902</accession>
<feature type="transmembrane region" description="Helical" evidence="6">
    <location>
        <begin position="137"/>
        <end position="159"/>
    </location>
</feature>
<name>A0ABZ0L902_9BACL</name>
<keyword evidence="3 6" id="KW-0812">Transmembrane</keyword>
<reference evidence="8 9" key="1">
    <citation type="submission" date="2023-06" db="EMBL/GenBank/DDBJ databases">
        <title>Sporosarcina sp. nov., isolated from Korean tranditional fermented seafood 'Jeotgal'.</title>
        <authorList>
            <person name="Yang A.I."/>
            <person name="Shin N.-R."/>
        </authorList>
    </citation>
    <scope>NUCLEOTIDE SEQUENCE [LARGE SCALE GENOMIC DNA]</scope>
    <source>
        <strain evidence="8 9">T2O-4</strain>
    </source>
</reference>
<evidence type="ECO:0000313" key="8">
    <source>
        <dbReference type="EMBL" id="WOV89003.1"/>
    </source>
</evidence>
<sequence length="399" mass="43342">MPVKKSLITMILLVVAIFAVAINMRPAITSIGPMLDVIREQLMLTNAQVSLLTALPVICMGLFASLAPALNRFFGLRTTMYILLLTVGLFTAVRGIYASYTVLIISSIFIGIAIAIMGPLLSSMIKQNFPDRAASVIGIYSFGMGVGATMSTGLTALLFEKSGSYPLALASWSLLAIVGIIFWAIAMQNQLEVKQSGKTTIFGPRSTTKSPWKVKRAWVFLLFFGLQASAFFSIITWLVPIATSKGMTLLQAGTLVSVMTIIQIALNILFPLLMERFQARRFWLFLLLSIGLVAIILLWTGSSPLMWIGAVLMGIPLGGLFPAALVLPLDETDTPEQTNAWTAMMQTGGFIIGGLLPLLIAVLYDWTGNHDFTFLIFALLFLGMLGLTFIIGDKNGNRV</sequence>
<feature type="transmembrane region" description="Helical" evidence="6">
    <location>
        <begin position="103"/>
        <end position="125"/>
    </location>
</feature>
<feature type="transmembrane region" description="Helical" evidence="6">
    <location>
        <begin position="348"/>
        <end position="366"/>
    </location>
</feature>
<dbReference type="PANTHER" id="PTHR23523">
    <property type="match status" value="1"/>
</dbReference>
<gene>
    <name evidence="8" type="ORF">QWT69_07835</name>
</gene>
<dbReference type="InterPro" id="IPR052524">
    <property type="entry name" value="MFS_Cyanate_Porter"/>
</dbReference>
<dbReference type="Pfam" id="PF07690">
    <property type="entry name" value="MFS_1"/>
    <property type="match status" value="1"/>
</dbReference>
<evidence type="ECO:0000256" key="4">
    <source>
        <dbReference type="ARBA" id="ARBA00022989"/>
    </source>
</evidence>
<evidence type="ECO:0000256" key="2">
    <source>
        <dbReference type="ARBA" id="ARBA00022448"/>
    </source>
</evidence>